<dbReference type="InterPro" id="IPR002125">
    <property type="entry name" value="CMP_dCMP_dom"/>
</dbReference>
<dbReference type="PANTHER" id="PTHR11079:SF161">
    <property type="entry name" value="CMP_DCMP-TYPE DEAMINASE DOMAIN-CONTAINING PROTEIN"/>
    <property type="match status" value="1"/>
</dbReference>
<dbReference type="Proteomes" id="UP000268033">
    <property type="component" value="Unassembled WGS sequence"/>
</dbReference>
<accession>A0A3N1PPK9</accession>
<dbReference type="GO" id="GO:0006152">
    <property type="term" value="P:purine nucleoside catabolic process"/>
    <property type="evidence" value="ECO:0007669"/>
    <property type="project" value="TreeGrafter"/>
</dbReference>
<dbReference type="PANTHER" id="PTHR11079">
    <property type="entry name" value="CYTOSINE DEAMINASE FAMILY MEMBER"/>
    <property type="match status" value="1"/>
</dbReference>
<dbReference type="EMBL" id="RJUL01000001">
    <property type="protein sequence ID" value="ROQ30443.1"/>
    <property type="molecule type" value="Genomic_DNA"/>
</dbReference>
<dbReference type="GO" id="GO:0047974">
    <property type="term" value="F:guanosine deaminase activity"/>
    <property type="evidence" value="ECO:0007669"/>
    <property type="project" value="TreeGrafter"/>
</dbReference>
<feature type="domain" description="CMP/dCMP-type deaminase" evidence="1">
    <location>
        <begin position="33"/>
        <end position="168"/>
    </location>
</feature>
<dbReference type="InterPro" id="IPR016193">
    <property type="entry name" value="Cytidine_deaminase-like"/>
</dbReference>
<protein>
    <submittedName>
        <fullName evidence="2">tRNA(Arg) A34 adenosine deaminase TadA</fullName>
    </submittedName>
</protein>
<evidence type="ECO:0000313" key="3">
    <source>
        <dbReference type="Proteomes" id="UP000268033"/>
    </source>
</evidence>
<organism evidence="2 3">
    <name type="scientific">Gallaecimonas pentaromativorans</name>
    <dbReference type="NCBI Taxonomy" id="584787"/>
    <lineage>
        <taxon>Bacteria</taxon>
        <taxon>Pseudomonadati</taxon>
        <taxon>Pseudomonadota</taxon>
        <taxon>Gammaproteobacteria</taxon>
        <taxon>Enterobacterales</taxon>
        <taxon>Gallaecimonadaceae</taxon>
        <taxon>Gallaecimonas</taxon>
    </lineage>
</organism>
<dbReference type="SUPFAM" id="SSF53927">
    <property type="entry name" value="Cytidine deaminase-like"/>
    <property type="match status" value="1"/>
</dbReference>
<evidence type="ECO:0000313" key="2">
    <source>
        <dbReference type="EMBL" id="ROQ30443.1"/>
    </source>
</evidence>
<dbReference type="Pfam" id="PF00383">
    <property type="entry name" value="dCMP_cyt_deam_1"/>
    <property type="match status" value="1"/>
</dbReference>
<dbReference type="AlphaFoldDB" id="A0A3N1PPK9"/>
<dbReference type="STRING" id="584787.GCA_001247655_01720"/>
<name>A0A3N1PPK9_9GAMM</name>
<proteinExistence type="predicted"/>
<dbReference type="CDD" id="cd01285">
    <property type="entry name" value="nucleoside_deaminase"/>
    <property type="match status" value="1"/>
</dbReference>
<keyword evidence="3" id="KW-1185">Reference proteome</keyword>
<sequence>MILDTHTASPSLTLSAKLPEWIIPLVDWQKHYQDDNEKMRLAIQLAKENVARGTGGPFGAAIFSEQDGRLLGVGVNAVVANHNSCLHGEVTAIMMAQHQLQAFSLKSVPCALFTSCEPCAMCLGATLWSGVQRLVCAASGDDARAIGFDEGPVFYESYHYLEKAGVKVERGLLRTDAKGVLDNYQRDGGPIYNP</sequence>
<dbReference type="Gene3D" id="3.40.140.10">
    <property type="entry name" value="Cytidine Deaminase, domain 2"/>
    <property type="match status" value="1"/>
</dbReference>
<reference evidence="2 3" key="1">
    <citation type="submission" date="2018-11" db="EMBL/GenBank/DDBJ databases">
        <title>Genomic Encyclopedia of Type Strains, Phase IV (KMG-IV): sequencing the most valuable type-strain genomes for metagenomic binning, comparative biology and taxonomic classification.</title>
        <authorList>
            <person name="Goeker M."/>
        </authorList>
    </citation>
    <scope>NUCLEOTIDE SEQUENCE [LARGE SCALE GENOMIC DNA]</scope>
    <source>
        <strain evidence="2 3">DSM 21945</strain>
    </source>
</reference>
<evidence type="ECO:0000259" key="1">
    <source>
        <dbReference type="PROSITE" id="PS51747"/>
    </source>
</evidence>
<dbReference type="PROSITE" id="PS51747">
    <property type="entry name" value="CYT_DCMP_DEAMINASES_2"/>
    <property type="match status" value="1"/>
</dbReference>
<gene>
    <name evidence="2" type="ORF">EDC28_101129</name>
</gene>
<dbReference type="OrthoDB" id="9802676at2"/>
<comment type="caution">
    <text evidence="2">The sequence shown here is derived from an EMBL/GenBank/DDBJ whole genome shotgun (WGS) entry which is preliminary data.</text>
</comment>
<dbReference type="RefSeq" id="WP_050657733.1">
    <property type="nucleotide sequence ID" value="NZ_JBLXEP010000001.1"/>
</dbReference>